<name>A0A8J6P9K2_9FLAO</name>
<reference evidence="3" key="1">
    <citation type="submission" date="2020-09" db="EMBL/GenBank/DDBJ databases">
        <title>Taishania pollutisoli gen. nov., sp. nov., Isolated from Tetrabromobisphenol A-Contaminated Soil.</title>
        <authorList>
            <person name="Chen Q."/>
        </authorList>
    </citation>
    <scope>NUCLEOTIDE SEQUENCE</scope>
    <source>
        <strain evidence="3">CZZ-1</strain>
    </source>
</reference>
<accession>A0A8J6P9K2</accession>
<keyword evidence="4" id="KW-1185">Reference proteome</keyword>
<evidence type="ECO:0000256" key="1">
    <source>
        <dbReference type="SAM" id="MobiDB-lite"/>
    </source>
</evidence>
<organism evidence="3 4">
    <name type="scientific">Taishania pollutisoli</name>
    <dbReference type="NCBI Taxonomy" id="2766479"/>
    <lineage>
        <taxon>Bacteria</taxon>
        <taxon>Pseudomonadati</taxon>
        <taxon>Bacteroidota</taxon>
        <taxon>Flavobacteriia</taxon>
        <taxon>Flavobacteriales</taxon>
        <taxon>Crocinitomicaceae</taxon>
        <taxon>Taishania</taxon>
    </lineage>
</organism>
<feature type="transmembrane region" description="Helical" evidence="2">
    <location>
        <begin position="68"/>
        <end position="88"/>
    </location>
</feature>
<keyword evidence="2" id="KW-1133">Transmembrane helix</keyword>
<evidence type="ECO:0008006" key="5">
    <source>
        <dbReference type="Google" id="ProtNLM"/>
    </source>
</evidence>
<protein>
    <recommendedName>
        <fullName evidence="5">Outer membrane protein beta-barrel domain-containing protein</fullName>
    </recommendedName>
</protein>
<dbReference type="RefSeq" id="WP_216713287.1">
    <property type="nucleotide sequence ID" value="NZ_JACVEL010000001.1"/>
</dbReference>
<dbReference type="EMBL" id="JACVEL010000001">
    <property type="protein sequence ID" value="MBC9811098.1"/>
    <property type="molecule type" value="Genomic_DNA"/>
</dbReference>
<evidence type="ECO:0000313" key="4">
    <source>
        <dbReference type="Proteomes" id="UP000652681"/>
    </source>
</evidence>
<gene>
    <name evidence="3" type="ORF">H9Y05_01305</name>
</gene>
<keyword evidence="2" id="KW-0812">Transmembrane</keyword>
<comment type="caution">
    <text evidence="3">The sequence shown here is derived from an EMBL/GenBank/DDBJ whole genome shotgun (WGS) entry which is preliminary data.</text>
</comment>
<keyword evidence="2" id="KW-0472">Membrane</keyword>
<feature type="compositionally biased region" description="Polar residues" evidence="1">
    <location>
        <begin position="132"/>
        <end position="142"/>
    </location>
</feature>
<dbReference type="AlphaFoldDB" id="A0A8J6P9K2"/>
<evidence type="ECO:0000313" key="3">
    <source>
        <dbReference type="EMBL" id="MBC9811098.1"/>
    </source>
</evidence>
<feature type="region of interest" description="Disordered" evidence="1">
    <location>
        <begin position="98"/>
        <end position="142"/>
    </location>
</feature>
<dbReference type="Proteomes" id="UP000652681">
    <property type="component" value="Unassembled WGS sequence"/>
</dbReference>
<evidence type="ECO:0000256" key="2">
    <source>
        <dbReference type="SAM" id="Phobius"/>
    </source>
</evidence>
<sequence length="520" mass="59382">MAHEGSSQKTENAIEYKPTETIVKKEKKYIDELFNEALNNRSFDIPEAFMDDLNNRLDAIEKKKRRGFLWWFILFAGFTVIPFSLALLTQRTGKPQPVITDFNNGSTTTKQEHETLSITRQRRTEHTVPRAGNQTNTLTGMNAGIKSNSLQSDEHNNKTNNKKADTTIKAAYGTITSFSGHRTKDIPETIITEKKIQNNDSVTIYAGNPVTTDHSTSEQLDPDIHVESGDHILKNIPDEGVPDSVSAHIVNDSTGSTIAHNTLNQLLPTGKNEKTTGNWKKEMQLYGGIGTTFYNDRSDTSNYLKQFKEIQRRIIIPDIGINGHFSYKNMTFGAGLNYNQTGEKYTSTINHKFFRDSTIHFTSYDTIYYYDSINGTWEIQEIVEVPEQYTFQFQDSTLIAVHVKNSYSWVSVPLYFGYRFQAGSFEFIPRLGVQFNFGVARRVGNYPDFLSQSITQFKAKAFSLSYVIQLEIRRNFQNHWHVFVNPYFKSAFTPTISLSMLNRKYSSLGIQLGIGYTFRK</sequence>
<proteinExistence type="predicted"/>